<gene>
    <name evidence="1" type="ORF">RPERSI_LOCUS798</name>
</gene>
<protein>
    <submittedName>
        <fullName evidence="1">35460_t:CDS:1</fullName>
    </submittedName>
</protein>
<dbReference type="EMBL" id="CAJVQC010000646">
    <property type="protein sequence ID" value="CAG8476528.1"/>
    <property type="molecule type" value="Genomic_DNA"/>
</dbReference>
<dbReference type="Proteomes" id="UP000789920">
    <property type="component" value="Unassembled WGS sequence"/>
</dbReference>
<keyword evidence="2" id="KW-1185">Reference proteome</keyword>
<reference evidence="1" key="1">
    <citation type="submission" date="2021-06" db="EMBL/GenBank/DDBJ databases">
        <authorList>
            <person name="Kallberg Y."/>
            <person name="Tangrot J."/>
            <person name="Rosling A."/>
        </authorList>
    </citation>
    <scope>NUCLEOTIDE SEQUENCE</scope>
    <source>
        <strain evidence="1">MA461A</strain>
    </source>
</reference>
<evidence type="ECO:0000313" key="2">
    <source>
        <dbReference type="Proteomes" id="UP000789920"/>
    </source>
</evidence>
<name>A0ACA9KJ18_9GLOM</name>
<proteinExistence type="predicted"/>
<accession>A0ACA9KJ18</accession>
<organism evidence="1 2">
    <name type="scientific">Racocetra persica</name>
    <dbReference type="NCBI Taxonomy" id="160502"/>
    <lineage>
        <taxon>Eukaryota</taxon>
        <taxon>Fungi</taxon>
        <taxon>Fungi incertae sedis</taxon>
        <taxon>Mucoromycota</taxon>
        <taxon>Glomeromycotina</taxon>
        <taxon>Glomeromycetes</taxon>
        <taxon>Diversisporales</taxon>
        <taxon>Gigasporaceae</taxon>
        <taxon>Racocetra</taxon>
    </lineage>
</organism>
<evidence type="ECO:0000313" key="1">
    <source>
        <dbReference type="EMBL" id="CAG8476528.1"/>
    </source>
</evidence>
<comment type="caution">
    <text evidence="1">The sequence shown here is derived from an EMBL/GenBank/DDBJ whole genome shotgun (WGS) entry which is preliminary data.</text>
</comment>
<sequence length="117" mass="13125">MKYRFNLGSLRNVTQRIEAGMIWRSKNLVDAFFTVLFAIFAFKYSEDKIYLVVSGSFSATSGVIGLAGRIFKEQFLKPHEEALRTNSSSYNLNSRSSTIATSEATNSSSSYRTAQEI</sequence>